<dbReference type="PROSITE" id="PS00653">
    <property type="entry name" value="GLYCOSYL_HYDROL_F1_2"/>
    <property type="match status" value="1"/>
</dbReference>
<dbReference type="InterPro" id="IPR033132">
    <property type="entry name" value="GH_1_N_CS"/>
</dbReference>
<evidence type="ECO:0000256" key="2">
    <source>
        <dbReference type="ARBA" id="ARBA00022801"/>
    </source>
</evidence>
<keyword evidence="3 6" id="KW-0326">Glycosidase</keyword>
<reference evidence="8" key="1">
    <citation type="submission" date="2023-03" db="UniProtKB">
        <authorList>
            <consortium name="EnsemblPlants"/>
        </authorList>
    </citation>
    <scope>IDENTIFICATION</scope>
</reference>
<dbReference type="GO" id="GO:0005975">
    <property type="term" value="P:carbohydrate metabolic process"/>
    <property type="evidence" value="ECO:0007669"/>
    <property type="project" value="InterPro"/>
</dbReference>
<feature type="active site" description="Nucleophile" evidence="4">
    <location>
        <position position="425"/>
    </location>
</feature>
<dbReference type="Gene3D" id="3.20.20.80">
    <property type="entry name" value="Glycosidases"/>
    <property type="match status" value="1"/>
</dbReference>
<feature type="chain" id="PRO_5039950148" description="Vicianin hydrolase-like" evidence="7">
    <location>
        <begin position="23"/>
        <end position="576"/>
    </location>
</feature>
<proteinExistence type="inferred from homology"/>
<comment type="similarity">
    <text evidence="1 5">Belongs to the glycosyl hydrolase 1 family.</text>
</comment>
<evidence type="ECO:0000313" key="8">
    <source>
        <dbReference type="EnsemblPlants" id="MELO3C023519.2.1"/>
    </source>
</evidence>
<keyword evidence="2 6" id="KW-0378">Hydrolase</keyword>
<evidence type="ECO:0000256" key="7">
    <source>
        <dbReference type="SAM" id="SignalP"/>
    </source>
</evidence>
<evidence type="ECO:0008006" key="9">
    <source>
        <dbReference type="Google" id="ProtNLM"/>
    </source>
</evidence>
<accession>A0A9I9DSP5</accession>
<protein>
    <recommendedName>
        <fullName evidence="9">Vicianin hydrolase-like</fullName>
    </recommendedName>
</protein>
<name>A0A9I9DSP5_CUCME</name>
<dbReference type="SUPFAM" id="SSF51445">
    <property type="entry name" value="(Trans)glycosidases"/>
    <property type="match status" value="1"/>
</dbReference>
<evidence type="ECO:0000256" key="1">
    <source>
        <dbReference type="ARBA" id="ARBA00010838"/>
    </source>
</evidence>
<evidence type="ECO:0000256" key="5">
    <source>
        <dbReference type="RuleBase" id="RU003690"/>
    </source>
</evidence>
<sequence length="576" mass="64161">MTAAYNAPVLLITLIAAAIANGALGTAGTTSPSVEPSHTSVPFNRSSFPAGFIFGAGSAAYQLEGAASLDGRGPSIWDTFTKNHPEKIWDRKTGERATDFYHRYKEDIKLMKLLGLDSFRFSISWSRILPKGKIRGGINPLGVKFYNNVINELLANGIVPYVTLFHWDLPQALEDEYGGFLSTKVVNDFREYADLCFKLFGDRVKYWVTLNEPYSYSSNGYNGGTFAPGRCSNYVGNCTAGNSATEPYIVAHNLLLSHSAAVKLYKQKYQKKQKGQIGITVVTHWFRPRRNTPASQRAAYRALDFFLGWFMHPLTYGDYPKSMRQYVGDRLPKFSVAESKNIEGSFDFIGLNYYTGNFADDVPFSNSPNKSYTSDMHVSLSADRDGDLIGPATGLNWLYIYPEGIHLLLKYVKAQYKNPTIYITENGMAYSDNSTQPIKEALKDGTRIRYHHAHLASLLQAIKEGVNVKGYYAWTLLDDFEWDAGYTKSRPPAGAFYGSSVTNKEGEVGEASTKLDASLEERDQCGERETTLPMTIKVGETNSAALISSARSFRCAKTCTNVQIRARFVIDTTKMK</sequence>
<evidence type="ECO:0000256" key="4">
    <source>
        <dbReference type="PROSITE-ProRule" id="PRU10055"/>
    </source>
</evidence>
<dbReference type="PROSITE" id="PS00572">
    <property type="entry name" value="GLYCOSYL_HYDROL_F1_1"/>
    <property type="match status" value="1"/>
</dbReference>
<dbReference type="EnsemblPlants" id="MELO3C023519.2.1">
    <property type="protein sequence ID" value="MELO3C023519.2.1"/>
    <property type="gene ID" value="MELO3C023519.2"/>
</dbReference>
<dbReference type="FunFam" id="3.20.20.80:FF:000020">
    <property type="entry name" value="Beta-glucosidase 12"/>
    <property type="match status" value="1"/>
</dbReference>
<evidence type="ECO:0000256" key="6">
    <source>
        <dbReference type="RuleBase" id="RU004468"/>
    </source>
</evidence>
<dbReference type="InterPro" id="IPR018120">
    <property type="entry name" value="Glyco_hydro_1_AS"/>
</dbReference>
<keyword evidence="7" id="KW-0732">Signal</keyword>
<dbReference type="InterPro" id="IPR017853">
    <property type="entry name" value="GH"/>
</dbReference>
<dbReference type="GO" id="GO:0008422">
    <property type="term" value="F:beta-glucosidase activity"/>
    <property type="evidence" value="ECO:0007669"/>
    <property type="project" value="TreeGrafter"/>
</dbReference>
<dbReference type="InterPro" id="IPR001360">
    <property type="entry name" value="Glyco_hydro_1"/>
</dbReference>
<organism evidence="8">
    <name type="scientific">Cucumis melo</name>
    <name type="common">Muskmelon</name>
    <dbReference type="NCBI Taxonomy" id="3656"/>
    <lineage>
        <taxon>Eukaryota</taxon>
        <taxon>Viridiplantae</taxon>
        <taxon>Streptophyta</taxon>
        <taxon>Embryophyta</taxon>
        <taxon>Tracheophyta</taxon>
        <taxon>Spermatophyta</taxon>
        <taxon>Magnoliopsida</taxon>
        <taxon>eudicotyledons</taxon>
        <taxon>Gunneridae</taxon>
        <taxon>Pentapetalae</taxon>
        <taxon>rosids</taxon>
        <taxon>fabids</taxon>
        <taxon>Cucurbitales</taxon>
        <taxon>Cucurbitaceae</taxon>
        <taxon>Benincaseae</taxon>
        <taxon>Cucumis</taxon>
    </lineage>
</organism>
<dbReference type="PANTHER" id="PTHR10353">
    <property type="entry name" value="GLYCOSYL HYDROLASE"/>
    <property type="match status" value="1"/>
</dbReference>
<dbReference type="PANTHER" id="PTHR10353:SF297">
    <property type="entry name" value="VICIANIN HYDROLASE-LIKE"/>
    <property type="match status" value="1"/>
</dbReference>
<dbReference type="PRINTS" id="PR00131">
    <property type="entry name" value="GLHYDRLASE1"/>
</dbReference>
<feature type="signal peptide" evidence="7">
    <location>
        <begin position="1"/>
        <end position="22"/>
    </location>
</feature>
<dbReference type="Gramene" id="MELO3C023519.2.1">
    <property type="protein sequence ID" value="MELO3C023519.2.1"/>
    <property type="gene ID" value="MELO3C023519.2"/>
</dbReference>
<dbReference type="Pfam" id="PF00232">
    <property type="entry name" value="Glyco_hydro_1"/>
    <property type="match status" value="1"/>
</dbReference>
<evidence type="ECO:0000256" key="3">
    <source>
        <dbReference type="ARBA" id="ARBA00023295"/>
    </source>
</evidence>
<dbReference type="AlphaFoldDB" id="A0A9I9DSP5"/>